<dbReference type="SUPFAM" id="SSF56601">
    <property type="entry name" value="beta-lactamase/transpeptidase-like"/>
    <property type="match status" value="1"/>
</dbReference>
<dbReference type="GO" id="GO:0009002">
    <property type="term" value="F:serine-type D-Ala-D-Ala carboxypeptidase activity"/>
    <property type="evidence" value="ECO:0007669"/>
    <property type="project" value="InterPro"/>
</dbReference>
<dbReference type="InterPro" id="IPR001967">
    <property type="entry name" value="Peptidase_S11_N"/>
</dbReference>
<dbReference type="InterPro" id="IPR015956">
    <property type="entry name" value="Peniciliin-bd_prot_C_sf"/>
</dbReference>
<dbReference type="SUPFAM" id="SSF69189">
    <property type="entry name" value="Penicillin-binding protein associated domain"/>
    <property type="match status" value="1"/>
</dbReference>
<evidence type="ECO:0000259" key="3">
    <source>
        <dbReference type="Pfam" id="PF07943"/>
    </source>
</evidence>
<name>A0A644XJN9_9ZZZZ</name>
<reference evidence="4" key="1">
    <citation type="submission" date="2019-08" db="EMBL/GenBank/DDBJ databases">
        <authorList>
            <person name="Kucharzyk K."/>
            <person name="Murdoch R.W."/>
            <person name="Higgins S."/>
            <person name="Loffler F."/>
        </authorList>
    </citation>
    <scope>NUCLEOTIDE SEQUENCE</scope>
</reference>
<evidence type="ECO:0000313" key="4">
    <source>
        <dbReference type="EMBL" id="MPM14433.1"/>
    </source>
</evidence>
<dbReference type="InterPro" id="IPR012338">
    <property type="entry name" value="Beta-lactam/transpept-like"/>
</dbReference>
<dbReference type="GO" id="GO:0006508">
    <property type="term" value="P:proteolysis"/>
    <property type="evidence" value="ECO:0007669"/>
    <property type="project" value="InterPro"/>
</dbReference>
<feature type="domain" description="Peptidase S11 D-alanyl-D-alanine carboxypeptidase A N-terminal" evidence="2">
    <location>
        <begin position="1"/>
        <end position="97"/>
    </location>
</feature>
<protein>
    <recommendedName>
        <fullName evidence="5">Serine-type D-Ala-D-Ala carboxypeptidase</fullName>
    </recommendedName>
</protein>
<dbReference type="Pfam" id="PF00768">
    <property type="entry name" value="Peptidase_S11"/>
    <property type="match status" value="1"/>
</dbReference>
<evidence type="ECO:0000259" key="2">
    <source>
        <dbReference type="Pfam" id="PF00768"/>
    </source>
</evidence>
<accession>A0A644XJN9</accession>
<comment type="function">
    <text evidence="1">Removes C-terminal D-alanyl residues from sugar-peptide cell wall precursors.</text>
</comment>
<evidence type="ECO:0000256" key="1">
    <source>
        <dbReference type="ARBA" id="ARBA00003217"/>
    </source>
</evidence>
<gene>
    <name evidence="4" type="ORF">SDC9_60795</name>
</gene>
<feature type="domain" description="Peptidase S11 D-Ala-D-Ala carboxypeptidase A C-terminal" evidence="3">
    <location>
        <begin position="121"/>
        <end position="204"/>
    </location>
</feature>
<dbReference type="Gene3D" id="2.60.410.10">
    <property type="entry name" value="D-Ala-D-Ala carboxypeptidase, C-terminal domain"/>
    <property type="match status" value="1"/>
</dbReference>
<dbReference type="PANTHER" id="PTHR21581:SF33">
    <property type="entry name" value="D-ALANYL-D-ALANINE CARBOXYPEPTIDASE DACB"/>
    <property type="match status" value="1"/>
</dbReference>
<dbReference type="EMBL" id="VSSQ01002277">
    <property type="protein sequence ID" value="MPM14433.1"/>
    <property type="molecule type" value="Genomic_DNA"/>
</dbReference>
<comment type="caution">
    <text evidence="4">The sequence shown here is derived from an EMBL/GenBank/DDBJ whole genome shotgun (WGS) entry which is preliminary data.</text>
</comment>
<dbReference type="PANTHER" id="PTHR21581">
    <property type="entry name" value="D-ALANYL-D-ALANINE CARBOXYPEPTIDASE"/>
    <property type="match status" value="1"/>
</dbReference>
<proteinExistence type="predicted"/>
<dbReference type="Pfam" id="PF07943">
    <property type="entry name" value="PBP5_C"/>
    <property type="match status" value="1"/>
</dbReference>
<dbReference type="Gene3D" id="3.40.710.10">
    <property type="entry name" value="DD-peptidase/beta-lactamase superfamily"/>
    <property type="match status" value="1"/>
</dbReference>
<dbReference type="AlphaFoldDB" id="A0A644XJN9"/>
<sequence>MTNTHFQNPNGLNDDNNYSTAADMAKLAAVCLENETIAKIVSSKTATVGVRSFSNHNKLLWQYEGCIGLKTGYTKMSGRTLVSAAKRGKQTLIVVTLCDPDDWDDHAALLDYGFDQWPRIELCAAGKDFRRIPVSGSLQRFVTVRTNDDLAYPLCLTEQVTAKIILPDFVEAPVTKGAIAGCITYYLGEEPVGKSFLLYTDSVHRDEVASGLVSRVLEFFREHRSQPALAFLSGIQIEVNAAQEKK</sequence>
<evidence type="ECO:0008006" key="5">
    <source>
        <dbReference type="Google" id="ProtNLM"/>
    </source>
</evidence>
<dbReference type="InterPro" id="IPR037167">
    <property type="entry name" value="Peptidase_S11_C_sf"/>
</dbReference>
<organism evidence="4">
    <name type="scientific">bioreactor metagenome</name>
    <dbReference type="NCBI Taxonomy" id="1076179"/>
    <lineage>
        <taxon>unclassified sequences</taxon>
        <taxon>metagenomes</taxon>
        <taxon>ecological metagenomes</taxon>
    </lineage>
</organism>
<dbReference type="InterPro" id="IPR012907">
    <property type="entry name" value="Peptidase_S11_C"/>
</dbReference>